<feature type="compositionally biased region" description="Low complexity" evidence="1">
    <location>
        <begin position="26"/>
        <end position="45"/>
    </location>
</feature>
<organism evidence="3 4">
    <name type="scientific">Roseateles chitinivorans</name>
    <dbReference type="NCBI Taxonomy" id="2917965"/>
    <lineage>
        <taxon>Bacteria</taxon>
        <taxon>Pseudomonadati</taxon>
        <taxon>Pseudomonadota</taxon>
        <taxon>Betaproteobacteria</taxon>
        <taxon>Burkholderiales</taxon>
        <taxon>Sphaerotilaceae</taxon>
        <taxon>Roseateles</taxon>
    </lineage>
</organism>
<proteinExistence type="predicted"/>
<dbReference type="EMBL" id="PEOG01000006">
    <property type="protein sequence ID" value="PIM54987.1"/>
    <property type="molecule type" value="Genomic_DNA"/>
</dbReference>
<accession>A0A2G9CF06</accession>
<dbReference type="RefSeq" id="WP_091724179.1">
    <property type="nucleotide sequence ID" value="NZ_PEOG01000006.1"/>
</dbReference>
<feature type="signal peptide" evidence="2">
    <location>
        <begin position="1"/>
        <end position="18"/>
    </location>
</feature>
<dbReference type="Proteomes" id="UP000231501">
    <property type="component" value="Unassembled WGS sequence"/>
</dbReference>
<dbReference type="PROSITE" id="PS51257">
    <property type="entry name" value="PROKAR_LIPOPROTEIN"/>
    <property type="match status" value="1"/>
</dbReference>
<keyword evidence="2" id="KW-0732">Signal</keyword>
<reference evidence="3 4" key="1">
    <citation type="submission" date="2017-11" db="EMBL/GenBank/DDBJ databases">
        <title>Draft genome sequence of Mitsuaria sp. HWN-4.</title>
        <authorList>
            <person name="Gundlapally S.R."/>
        </authorList>
    </citation>
    <scope>NUCLEOTIDE SEQUENCE [LARGE SCALE GENOMIC DNA]</scope>
    <source>
        <strain evidence="3 4">HWN-4</strain>
    </source>
</reference>
<evidence type="ECO:0000313" key="4">
    <source>
        <dbReference type="Proteomes" id="UP000231501"/>
    </source>
</evidence>
<comment type="caution">
    <text evidence="3">The sequence shown here is derived from an EMBL/GenBank/DDBJ whole genome shotgun (WGS) entry which is preliminary data.</text>
</comment>
<gene>
    <name evidence="3" type="ORF">CS062_01980</name>
</gene>
<protein>
    <recommendedName>
        <fullName evidence="5">H.8-like outer-membrane lipoprotein</fullName>
    </recommendedName>
</protein>
<dbReference type="AlphaFoldDB" id="A0A2G9CF06"/>
<feature type="chain" id="PRO_5013614295" description="H.8-like outer-membrane lipoprotein" evidence="2">
    <location>
        <begin position="19"/>
        <end position="66"/>
    </location>
</feature>
<evidence type="ECO:0000313" key="3">
    <source>
        <dbReference type="EMBL" id="PIM54987.1"/>
    </source>
</evidence>
<evidence type="ECO:0000256" key="1">
    <source>
        <dbReference type="SAM" id="MobiDB-lite"/>
    </source>
</evidence>
<evidence type="ECO:0000256" key="2">
    <source>
        <dbReference type="SAM" id="SignalP"/>
    </source>
</evidence>
<feature type="region of interest" description="Disordered" evidence="1">
    <location>
        <begin position="24"/>
        <end position="45"/>
    </location>
</feature>
<evidence type="ECO:0008006" key="5">
    <source>
        <dbReference type="Google" id="ProtNLM"/>
    </source>
</evidence>
<sequence>MKKSILMASLLAAVALTACGKKEEAAAPVATPAPEASAPAVEASAPAVEASAAASDAAAPASAASN</sequence>
<keyword evidence="4" id="KW-1185">Reference proteome</keyword>
<name>A0A2G9CF06_9BURK</name>